<dbReference type="KEGG" id="cpas:Clopa_4800"/>
<dbReference type="RefSeq" id="WP_015617749.1">
    <property type="nucleotide sequence ID" value="NC_021182.1"/>
</dbReference>
<dbReference type="eggNOG" id="COG1840">
    <property type="taxonomic scope" value="Bacteria"/>
</dbReference>
<gene>
    <name evidence="2" type="ORF">Clopa_4800</name>
</gene>
<keyword evidence="1" id="KW-0732">Signal</keyword>
<keyword evidence="3" id="KW-1185">Reference proteome</keyword>
<dbReference type="STRING" id="86416.Clopa_4800"/>
<sequence length="341" mass="38560">MDLMQDSILLDDDCNLNDLNFLGIIACSVRQTFKEELEKAVTEYKNKKEITLKAYVPSGCSCKADLSSIWEANNIDDFPDVMAANGFKDEFKKGFMNTLADKGYFKAVRGENINKEFLEAGCVDPKDVYNMYAVSPSVILVDKNKLKDLPMPKSWDDLLNPIYKNNIIVGGTPEELSDSAALYIYKEYGEAGVKKLVQNTKNLWHPSKMSKTAGTMNTEGAAIYIMSWFFAKTCPNTEKTAIVWPEDGALINPMCVLAKESKISQMDALINFALGEELGSKLADSYFPSLNPKVDNKLPEGAKFKWLGWDYIRENSMDEIRNTTNTMFINEWKSKIKKWRV</sequence>
<evidence type="ECO:0000313" key="2">
    <source>
        <dbReference type="EMBL" id="AGK99483.1"/>
    </source>
</evidence>
<dbReference type="SUPFAM" id="SSF53850">
    <property type="entry name" value="Periplasmic binding protein-like II"/>
    <property type="match status" value="1"/>
</dbReference>
<dbReference type="PATRIC" id="fig|86416.3.peg.4793"/>
<dbReference type="PANTHER" id="PTHR30006:SF2">
    <property type="entry name" value="ABC TRANSPORTER SUBSTRATE-BINDING PROTEIN"/>
    <property type="match status" value="1"/>
</dbReference>
<proteinExistence type="predicted"/>
<dbReference type="Gene3D" id="3.40.190.10">
    <property type="entry name" value="Periplasmic binding protein-like II"/>
    <property type="match status" value="2"/>
</dbReference>
<reference evidence="2 3" key="1">
    <citation type="submission" date="2012-01" db="EMBL/GenBank/DDBJ databases">
        <title>Complete sequence of chromosome of Clostridium pasteurianum BC1.</title>
        <authorList>
            <consortium name="US DOE Joint Genome Institute"/>
            <person name="Lucas S."/>
            <person name="Han J."/>
            <person name="Lapidus A."/>
            <person name="Cheng J.-F."/>
            <person name="Goodwin L."/>
            <person name="Pitluck S."/>
            <person name="Peters L."/>
            <person name="Mikhailova N."/>
            <person name="Teshima H."/>
            <person name="Detter J.C."/>
            <person name="Han C."/>
            <person name="Tapia R."/>
            <person name="Land M."/>
            <person name="Hauser L."/>
            <person name="Kyrpides N."/>
            <person name="Ivanova N."/>
            <person name="Pagani I."/>
            <person name="Dunn J."/>
            <person name="Taghavi S."/>
            <person name="Francis A."/>
            <person name="van der Lelie D."/>
            <person name="Woyke T."/>
        </authorList>
    </citation>
    <scope>NUCLEOTIDE SEQUENCE [LARGE SCALE GENOMIC DNA]</scope>
    <source>
        <strain evidence="2 3">BC1</strain>
    </source>
</reference>
<dbReference type="Proteomes" id="UP000013523">
    <property type="component" value="Chromosome"/>
</dbReference>
<evidence type="ECO:0000256" key="1">
    <source>
        <dbReference type="ARBA" id="ARBA00022729"/>
    </source>
</evidence>
<dbReference type="HOGENOM" id="CLU_055408_0_0_9"/>
<dbReference type="EMBL" id="CP003261">
    <property type="protein sequence ID" value="AGK99483.1"/>
    <property type="molecule type" value="Genomic_DNA"/>
</dbReference>
<organism evidence="2 3">
    <name type="scientific">Clostridium pasteurianum BC1</name>
    <dbReference type="NCBI Taxonomy" id="86416"/>
    <lineage>
        <taxon>Bacteria</taxon>
        <taxon>Bacillati</taxon>
        <taxon>Bacillota</taxon>
        <taxon>Clostridia</taxon>
        <taxon>Eubacteriales</taxon>
        <taxon>Clostridiaceae</taxon>
        <taxon>Clostridium</taxon>
    </lineage>
</organism>
<name>R4KA77_CLOPA</name>
<dbReference type="PANTHER" id="PTHR30006">
    <property type="entry name" value="THIAMINE-BINDING PERIPLASMIC PROTEIN-RELATED"/>
    <property type="match status" value="1"/>
</dbReference>
<protein>
    <submittedName>
        <fullName evidence="2">ABC-type Fe3+ transport system, periplasmic component</fullName>
    </submittedName>
</protein>
<dbReference type="Pfam" id="PF13343">
    <property type="entry name" value="SBP_bac_6"/>
    <property type="match status" value="1"/>
</dbReference>
<evidence type="ECO:0000313" key="3">
    <source>
        <dbReference type="Proteomes" id="UP000013523"/>
    </source>
</evidence>
<dbReference type="AlphaFoldDB" id="R4KA77"/>
<accession>R4KA77</accession>
<dbReference type="OrthoDB" id="9766989at2"/>